<dbReference type="EMBL" id="JAHRIP010024083">
    <property type="protein sequence ID" value="MEQ2289656.1"/>
    <property type="molecule type" value="Genomic_DNA"/>
</dbReference>
<protein>
    <submittedName>
        <fullName evidence="2">Uncharacterized protein</fullName>
    </submittedName>
</protein>
<evidence type="ECO:0000313" key="3">
    <source>
        <dbReference type="Proteomes" id="UP001469553"/>
    </source>
</evidence>
<organism evidence="2 3">
    <name type="scientific">Ameca splendens</name>
    <dbReference type="NCBI Taxonomy" id="208324"/>
    <lineage>
        <taxon>Eukaryota</taxon>
        <taxon>Metazoa</taxon>
        <taxon>Chordata</taxon>
        <taxon>Craniata</taxon>
        <taxon>Vertebrata</taxon>
        <taxon>Euteleostomi</taxon>
        <taxon>Actinopterygii</taxon>
        <taxon>Neopterygii</taxon>
        <taxon>Teleostei</taxon>
        <taxon>Neoteleostei</taxon>
        <taxon>Acanthomorphata</taxon>
        <taxon>Ovalentaria</taxon>
        <taxon>Atherinomorphae</taxon>
        <taxon>Cyprinodontiformes</taxon>
        <taxon>Goodeidae</taxon>
        <taxon>Ameca</taxon>
    </lineage>
</organism>
<dbReference type="Gene3D" id="2.60.40.10">
    <property type="entry name" value="Immunoglobulins"/>
    <property type="match status" value="1"/>
</dbReference>
<evidence type="ECO:0000256" key="1">
    <source>
        <dbReference type="SAM" id="MobiDB-lite"/>
    </source>
</evidence>
<reference evidence="2 3" key="1">
    <citation type="submission" date="2021-06" db="EMBL/GenBank/DDBJ databases">
        <authorList>
            <person name="Palmer J.M."/>
        </authorList>
    </citation>
    <scope>NUCLEOTIDE SEQUENCE [LARGE SCALE GENOMIC DNA]</scope>
    <source>
        <strain evidence="2 3">AS_MEX2019</strain>
        <tissue evidence="2">Muscle</tissue>
    </source>
</reference>
<proteinExistence type="predicted"/>
<gene>
    <name evidence="2" type="ORF">AMECASPLE_035445</name>
</gene>
<sequence>MISKGGGSWGTIRRYRSGGSEGVLPVRLDPGRLDDSWSLQRQLAAGFQGFLSKCEEIAQAQIATRRPTNQKLQSNVIISQEENLQLRRIYPQPELSWSTIPPSNPVLQNRTTVQQTEEQLYNISSSLTVVLIGSTAAPSELSVTGKNFSYCFDGWNNNPLLSVGLFWDELRLEIQPPSDHPEQDGVQPHGVREVEEPGEGGFRTWTADSAEFISRSGGTLQL</sequence>
<dbReference type="InterPro" id="IPR013783">
    <property type="entry name" value="Ig-like_fold"/>
</dbReference>
<comment type="caution">
    <text evidence="2">The sequence shown here is derived from an EMBL/GenBank/DDBJ whole genome shotgun (WGS) entry which is preliminary data.</text>
</comment>
<keyword evidence="3" id="KW-1185">Reference proteome</keyword>
<accession>A0ABV0Y7C1</accession>
<feature type="region of interest" description="Disordered" evidence="1">
    <location>
        <begin position="176"/>
        <end position="203"/>
    </location>
</feature>
<name>A0ABV0Y7C1_9TELE</name>
<dbReference type="Proteomes" id="UP001469553">
    <property type="component" value="Unassembled WGS sequence"/>
</dbReference>
<evidence type="ECO:0000313" key="2">
    <source>
        <dbReference type="EMBL" id="MEQ2289656.1"/>
    </source>
</evidence>